<keyword evidence="1" id="KW-0812">Transmembrane</keyword>
<feature type="transmembrane region" description="Helical" evidence="1">
    <location>
        <begin position="109"/>
        <end position="129"/>
    </location>
</feature>
<feature type="transmembrane region" description="Helical" evidence="1">
    <location>
        <begin position="7"/>
        <end position="30"/>
    </location>
</feature>
<evidence type="ECO:0000256" key="1">
    <source>
        <dbReference type="SAM" id="Phobius"/>
    </source>
</evidence>
<reference evidence="2 3" key="1">
    <citation type="submission" date="2019-04" db="EMBL/GenBank/DDBJ databases">
        <title>Cohnella sp. nov., isolated from soil.</title>
        <authorList>
            <person name="Kim W."/>
        </authorList>
    </citation>
    <scope>NUCLEOTIDE SEQUENCE [LARGE SCALE GENOMIC DNA]</scope>
    <source>
        <strain evidence="2 3">CAU 1483</strain>
    </source>
</reference>
<dbReference type="Proteomes" id="UP000309673">
    <property type="component" value="Unassembled WGS sequence"/>
</dbReference>
<evidence type="ECO:0000313" key="3">
    <source>
        <dbReference type="Proteomes" id="UP000309673"/>
    </source>
</evidence>
<feature type="transmembrane region" description="Helical" evidence="1">
    <location>
        <begin position="77"/>
        <end position="97"/>
    </location>
</feature>
<protein>
    <submittedName>
        <fullName evidence="2">Uncharacterized protein</fullName>
    </submittedName>
</protein>
<accession>A0A4U0FCC9</accession>
<keyword evidence="1" id="KW-0472">Membrane</keyword>
<dbReference type="AlphaFoldDB" id="A0A4U0FCC9"/>
<name>A0A4U0FCC9_9BACL</name>
<organism evidence="2 3">
    <name type="scientific">Cohnella pontilimi</name>
    <dbReference type="NCBI Taxonomy" id="2564100"/>
    <lineage>
        <taxon>Bacteria</taxon>
        <taxon>Bacillati</taxon>
        <taxon>Bacillota</taxon>
        <taxon>Bacilli</taxon>
        <taxon>Bacillales</taxon>
        <taxon>Paenibacillaceae</taxon>
        <taxon>Cohnella</taxon>
    </lineage>
</organism>
<evidence type="ECO:0000313" key="2">
    <source>
        <dbReference type="EMBL" id="TJY42445.1"/>
    </source>
</evidence>
<dbReference type="RefSeq" id="WP_136777785.1">
    <property type="nucleotide sequence ID" value="NZ_SUPK01000004.1"/>
</dbReference>
<comment type="caution">
    <text evidence="2">The sequence shown here is derived from an EMBL/GenBank/DDBJ whole genome shotgun (WGS) entry which is preliminary data.</text>
</comment>
<feature type="transmembrane region" description="Helical" evidence="1">
    <location>
        <begin position="42"/>
        <end position="65"/>
    </location>
</feature>
<dbReference type="EMBL" id="SUPK01000004">
    <property type="protein sequence ID" value="TJY42445.1"/>
    <property type="molecule type" value="Genomic_DNA"/>
</dbReference>
<keyword evidence="3" id="KW-1185">Reference proteome</keyword>
<dbReference type="OrthoDB" id="2625224at2"/>
<sequence>MVKRLLMYSLISVVSYFAGVFCYLGALRLFYDQGMGSDMNLIWAWIGFPYFFFVVPLYAGIILFLRAIRRYSLILQTIVFLIPGFLAMGAAYFPYGLYLLMNPISKEASLFYCCYTATAILFSCGSWYTEKWLKP</sequence>
<keyword evidence="1" id="KW-1133">Transmembrane helix</keyword>
<gene>
    <name evidence="2" type="ORF">E5161_10680</name>
</gene>
<proteinExistence type="predicted"/>